<dbReference type="GO" id="GO:0004349">
    <property type="term" value="F:glutamate 5-kinase activity"/>
    <property type="evidence" value="ECO:0007669"/>
    <property type="project" value="UniProtKB-EC"/>
</dbReference>
<dbReference type="HAMAP" id="MF_00456">
    <property type="entry name" value="ProB"/>
    <property type="match status" value="1"/>
</dbReference>
<evidence type="ECO:0000256" key="12">
    <source>
        <dbReference type="ARBA" id="ARBA00022857"/>
    </source>
</evidence>
<dbReference type="GO" id="GO:0004350">
    <property type="term" value="F:glutamate-5-semialdehyde dehydrogenase activity"/>
    <property type="evidence" value="ECO:0007669"/>
    <property type="project" value="UniProtKB-EC"/>
</dbReference>
<evidence type="ECO:0000313" key="20">
    <source>
        <dbReference type="EMBL" id="CAF1054247.1"/>
    </source>
</evidence>
<evidence type="ECO:0000256" key="2">
    <source>
        <dbReference type="ARBA" id="ARBA00005185"/>
    </source>
</evidence>
<dbReference type="NCBIfam" id="NF001221">
    <property type="entry name" value="PRK00197.1"/>
    <property type="match status" value="1"/>
</dbReference>
<accession>A0A814KPX3</accession>
<keyword evidence="5" id="KW-0963">Cytoplasm</keyword>
<organism evidence="20 21">
    <name type="scientific">Adineta ricciae</name>
    <name type="common">Rotifer</name>
    <dbReference type="NCBI Taxonomy" id="249248"/>
    <lineage>
        <taxon>Eukaryota</taxon>
        <taxon>Metazoa</taxon>
        <taxon>Spiralia</taxon>
        <taxon>Gnathifera</taxon>
        <taxon>Rotifera</taxon>
        <taxon>Eurotatoria</taxon>
        <taxon>Bdelloidea</taxon>
        <taxon>Adinetida</taxon>
        <taxon>Adinetidae</taxon>
        <taxon>Adineta</taxon>
    </lineage>
</organism>
<dbReference type="Gene3D" id="3.40.1160.10">
    <property type="entry name" value="Acetylglutamate kinase-like"/>
    <property type="match status" value="1"/>
</dbReference>
<gene>
    <name evidence="20" type="ORF">EDS130_LOCUS17589</name>
</gene>
<dbReference type="Gene3D" id="3.90.176.10">
    <property type="entry name" value="Toxin ADP-ribosyltransferase, Chain A, domain 1"/>
    <property type="match status" value="1"/>
</dbReference>
<dbReference type="Gene3D" id="3.40.309.10">
    <property type="entry name" value="Aldehyde Dehydrogenase, Chain A, domain 2"/>
    <property type="match status" value="1"/>
</dbReference>
<dbReference type="Proteomes" id="UP000663852">
    <property type="component" value="Unassembled WGS sequence"/>
</dbReference>
<evidence type="ECO:0000256" key="16">
    <source>
        <dbReference type="ARBA" id="ARBA00049141"/>
    </source>
</evidence>
<evidence type="ECO:0000256" key="13">
    <source>
        <dbReference type="ARBA" id="ARBA00023002"/>
    </source>
</evidence>
<comment type="pathway">
    <text evidence="1">Amino-acid biosynthesis; L-proline biosynthesis; L-glutamate 5-semialdehyde from L-glutamate: step 2/2.</text>
</comment>
<keyword evidence="8" id="KW-0808">Transferase</keyword>
<dbReference type="SUPFAM" id="SSF53720">
    <property type="entry name" value="ALDH-like"/>
    <property type="match status" value="1"/>
</dbReference>
<keyword evidence="11" id="KW-0067">ATP-binding</keyword>
<evidence type="ECO:0000313" key="21">
    <source>
        <dbReference type="Proteomes" id="UP000663852"/>
    </source>
</evidence>
<dbReference type="PRINTS" id="PR00474">
    <property type="entry name" value="GLU5KINASE"/>
</dbReference>
<dbReference type="SUPFAM" id="SSF56399">
    <property type="entry name" value="ADP-ribosylation"/>
    <property type="match status" value="1"/>
</dbReference>
<comment type="caution">
    <text evidence="20">The sequence shown here is derived from an EMBL/GenBank/DDBJ whole genome shotgun (WGS) entry which is preliminary data.</text>
</comment>
<evidence type="ECO:0000256" key="11">
    <source>
        <dbReference type="ARBA" id="ARBA00022840"/>
    </source>
</evidence>
<comment type="catalytic activity">
    <reaction evidence="16">
        <text>L-glutamate + ATP = L-glutamyl 5-phosphate + ADP</text>
        <dbReference type="Rhea" id="RHEA:14877"/>
        <dbReference type="ChEBI" id="CHEBI:29985"/>
        <dbReference type="ChEBI" id="CHEBI:30616"/>
        <dbReference type="ChEBI" id="CHEBI:58274"/>
        <dbReference type="ChEBI" id="CHEBI:456216"/>
        <dbReference type="EC" id="2.7.2.11"/>
    </reaction>
</comment>
<feature type="domain" description="Aldehyde dehydrogenase" evidence="18">
    <location>
        <begin position="320"/>
        <end position="606"/>
    </location>
</feature>
<dbReference type="InterPro" id="IPR005766">
    <property type="entry name" value="P5_carboxy_syn"/>
</dbReference>
<keyword evidence="7" id="KW-0641">Proline biosynthesis</keyword>
<dbReference type="EMBL" id="CAJNOJ010000079">
    <property type="protein sequence ID" value="CAF1054247.1"/>
    <property type="molecule type" value="Genomic_DNA"/>
</dbReference>
<comment type="pathway">
    <text evidence="2">Amino-acid biosynthesis; L-proline biosynthesis; L-glutamate 5-semialdehyde from L-glutamate: step 1/2.</text>
</comment>
<dbReference type="NCBIfam" id="TIGR01092">
    <property type="entry name" value="P5CS"/>
    <property type="match status" value="1"/>
</dbReference>
<dbReference type="InterPro" id="IPR001057">
    <property type="entry name" value="Glu/AcGlu_kinase"/>
</dbReference>
<dbReference type="PROSITE" id="PS01223">
    <property type="entry name" value="PROA"/>
    <property type="match status" value="1"/>
</dbReference>
<feature type="repeat" description="TPR" evidence="17">
    <location>
        <begin position="1323"/>
        <end position="1356"/>
    </location>
</feature>
<sequence>MSILYRSSVLSWRRILQHNQGILSSRYVHITSRNDMKDARRIIVKLGTALITRENEDGVALGRLASTVEQVSQLQNEGRQMLLVTSGAVAFGRQVLRKEAMMTMTMRKSLSPKDILHNSRVAIQRQACAAFGQKGLMSLYERMFQQYNIGVAQVLVTKSDFYNADSRKNLQATLNELLNLNIVPILNTNDAVASCTDTDDEVVAARDGIVINDNDSLAARLAVLISADLLLIMSDVNGLYTGPPDLANSRLLHTFCPKEDSQLISFGARSKVGTGGMESKVKCASWALDHDVGVVISNGQIDKGILNIVNGQRIGTFFTNTSAQRTPVDVQAVKARDGSRILQQLSAEQRKTIINKMASNLIDHSKDILRANKRDLDEAAKEGLKPSLLNRLGLSEKKLKTLAVGLQQIANKANVLGQTIRQTRLADGIMLKQITTPIGVLLVIFESRPDSLPQIAALSICSGNGLLLKGGSEAKYSNEILTKLMQDALEPFVPRETIALINTREQVSDLLQLGKYIDLVIPRGSNDLVRSVQKQSVQIPVLGHAEGICHVFIDKDANLDMALRVVRDSKCDYPSACNAMETLLIHKDLIRTPFFESLIDMFRAEKVKVYSGPRLSALLAFPPPPASSLRVEYGDLQCCIEVVDDVNDAIEHINKFSSNHTDSIVTENQKAADEFTANVDSACVFHNISTRFSDGYRFGLGAEVGISTGRIHARGPVGIEGLLTTKWIVEGHGDVAADFTEGKKQFVHEPIDHRQRISNLHVNHRFARRHSEHDYLRTMSVTTVDRHITGDTLFPLSLKCENNLENYLVLIVNINDGHCLYDALLKIISEDRLQEFHDVESSLSYIHNLRYYTNIFLIISGTSGQECVFQFAQEVQVTTIYVYCMNVDKHRTWAEKIKKIRCVVSDPTNLLTRLHADIKEFSGRWPLGEQSFRQALTAKSEWYHLFLLAICYRPKHIQSSYKEMFAECRAYYENNPGVIRHIDKFAQTYKAENAILEYTRDSFLYRIVNHALRTQDIATIRKFSPFIYDMYSQVSEHYRKYRPAKDESIRALYRGQYLSTEELAYLVSVVKSRNPIIKLMTFCSMSLDPNVALNFALPIANRIPCLFEIIITHEYYDQPGFTTFGTQAFADISSISVMPEEQEVVFAPMANFRVKYVGDPSIHSDRPWVPIVLEPVLRTARDFSNHYFNIINCIETETNPTYYTAILDMLQENITDESNLKQTNWQMWWNNLIEQWGTDKIREDPIILTFYDCFTDNNYWLRKAIKLRKEIYRTEFHRNLDNFSSFAILFKQYKYSQHIPTRCIALYEDYIKPFCTIHSREVIECVYLTGQKYQAIGEWNCALECYEKCLSLDIENEYLFKKGIEEHLKNVRKCLEKPRQTKKRPNATVPKTIVKENMNNYEVYEEQWPIHWTLQHNGSTKIPIDKRLSSLEKYLMKRKDWLYAADIMIVLCIPYQQARYLPKNINHYFALAMTRKEFNDDHKANAINNPALCLWRYEKYVREWMLFHELEKFLRPFENKSRLLQISVLPRLVKLLAQLSLLITVCAAYVRNGQGNLGMDYVRFINMNNLKIQQLIFFDLNDPNLRTELEEYKETINDDSYDDTDWNHTVASWDIYSRRKSVDD</sequence>
<comment type="similarity">
    <text evidence="3">In the C-terminal section; belongs to the gamma-glutamyl phosphate reductase family.</text>
</comment>
<dbReference type="InterPro" id="IPR000965">
    <property type="entry name" value="GPR_dom"/>
</dbReference>
<dbReference type="Pfam" id="PF00171">
    <property type="entry name" value="Aldedh"/>
    <property type="match status" value="1"/>
</dbReference>
<comment type="catalytic activity">
    <reaction evidence="15">
        <text>L-glutamate 5-semialdehyde + phosphate + NADP(+) = L-glutamyl 5-phosphate + NADPH + H(+)</text>
        <dbReference type="Rhea" id="RHEA:19541"/>
        <dbReference type="ChEBI" id="CHEBI:15378"/>
        <dbReference type="ChEBI" id="CHEBI:43474"/>
        <dbReference type="ChEBI" id="CHEBI:57783"/>
        <dbReference type="ChEBI" id="CHEBI:58066"/>
        <dbReference type="ChEBI" id="CHEBI:58274"/>
        <dbReference type="ChEBI" id="CHEBI:58349"/>
        <dbReference type="EC" id="1.2.1.41"/>
    </reaction>
</comment>
<evidence type="ECO:0000256" key="5">
    <source>
        <dbReference type="ARBA" id="ARBA00022490"/>
    </source>
</evidence>
<feature type="domain" description="Aspartate/glutamate/uridylate kinase" evidence="19">
    <location>
        <begin position="41"/>
        <end position="296"/>
    </location>
</feature>
<dbReference type="InterPro" id="IPR016162">
    <property type="entry name" value="Ald_DH_N"/>
</dbReference>
<dbReference type="CDD" id="cd07079">
    <property type="entry name" value="ALDH_F18-19_ProA-GPR"/>
    <property type="match status" value="1"/>
</dbReference>
<evidence type="ECO:0000256" key="17">
    <source>
        <dbReference type="PROSITE-ProRule" id="PRU00339"/>
    </source>
</evidence>
<evidence type="ECO:0000256" key="10">
    <source>
        <dbReference type="ARBA" id="ARBA00022777"/>
    </source>
</evidence>
<dbReference type="PANTHER" id="PTHR11063:SF8">
    <property type="entry name" value="DELTA-1-PYRROLINE-5-CARBOXYLATE SYNTHASE"/>
    <property type="match status" value="1"/>
</dbReference>
<dbReference type="NCBIfam" id="TIGR01027">
    <property type="entry name" value="proB"/>
    <property type="match status" value="1"/>
</dbReference>
<dbReference type="InterPro" id="IPR001048">
    <property type="entry name" value="Asp/Glu/Uridylate_kinase"/>
</dbReference>
<keyword evidence="14" id="KW-0511">Multifunctional enzyme</keyword>
<evidence type="ECO:0000256" key="9">
    <source>
        <dbReference type="ARBA" id="ARBA00022741"/>
    </source>
</evidence>
<name>A0A814KPX3_ADIRI</name>
<protein>
    <recommendedName>
        <fullName evidence="22">Glutamate-5-semialdehyde dehydrogenase</fullName>
    </recommendedName>
</protein>
<evidence type="ECO:0000256" key="15">
    <source>
        <dbReference type="ARBA" id="ARBA00049024"/>
    </source>
</evidence>
<dbReference type="FunFam" id="3.40.309.10:FF:000011">
    <property type="entry name" value="Delta-1-pyrroline-5-carboxylate synthase"/>
    <property type="match status" value="1"/>
</dbReference>
<proteinExistence type="inferred from homology"/>
<dbReference type="PANTHER" id="PTHR11063">
    <property type="entry name" value="GLUTAMATE SEMIALDEHYDE DEHYDROGENASE"/>
    <property type="match status" value="1"/>
</dbReference>
<dbReference type="GO" id="GO:0005524">
    <property type="term" value="F:ATP binding"/>
    <property type="evidence" value="ECO:0007669"/>
    <property type="project" value="UniProtKB-KW"/>
</dbReference>
<comment type="similarity">
    <text evidence="4">In the N-terminal section; belongs to the glutamate 5-kinase family.</text>
</comment>
<dbReference type="GO" id="GO:0005739">
    <property type="term" value="C:mitochondrion"/>
    <property type="evidence" value="ECO:0007669"/>
    <property type="project" value="TreeGrafter"/>
</dbReference>
<dbReference type="InterPro" id="IPR036393">
    <property type="entry name" value="AceGlu_kinase-like_sf"/>
</dbReference>
<evidence type="ECO:0000256" key="6">
    <source>
        <dbReference type="ARBA" id="ARBA00022605"/>
    </source>
</evidence>
<dbReference type="Pfam" id="PF00696">
    <property type="entry name" value="AA_kinase"/>
    <property type="match status" value="1"/>
</dbReference>
<dbReference type="InterPro" id="IPR016163">
    <property type="entry name" value="Ald_DH_C"/>
</dbReference>
<dbReference type="SUPFAM" id="SSF53633">
    <property type="entry name" value="Carbamate kinase-like"/>
    <property type="match status" value="1"/>
</dbReference>
<keyword evidence="9" id="KW-0547">Nucleotide-binding</keyword>
<evidence type="ECO:0000259" key="19">
    <source>
        <dbReference type="Pfam" id="PF00696"/>
    </source>
</evidence>
<evidence type="ECO:0000256" key="8">
    <source>
        <dbReference type="ARBA" id="ARBA00022679"/>
    </source>
</evidence>
<dbReference type="InterPro" id="IPR015590">
    <property type="entry name" value="Aldehyde_DH_dom"/>
</dbReference>
<dbReference type="InterPro" id="IPR016161">
    <property type="entry name" value="Ald_DH/histidinol_DH"/>
</dbReference>
<keyword evidence="12" id="KW-0521">NADP</keyword>
<evidence type="ECO:0000256" key="14">
    <source>
        <dbReference type="ARBA" id="ARBA00023268"/>
    </source>
</evidence>
<dbReference type="Gene3D" id="3.40.605.10">
    <property type="entry name" value="Aldehyde Dehydrogenase, Chain A, domain 1"/>
    <property type="match status" value="1"/>
</dbReference>
<reference evidence="20" key="1">
    <citation type="submission" date="2021-02" db="EMBL/GenBank/DDBJ databases">
        <authorList>
            <person name="Nowell W R."/>
        </authorList>
    </citation>
    <scope>NUCLEOTIDE SEQUENCE</scope>
</reference>
<dbReference type="PROSITE" id="PS50005">
    <property type="entry name" value="TPR"/>
    <property type="match status" value="1"/>
</dbReference>
<dbReference type="InterPro" id="IPR020593">
    <property type="entry name" value="G-glutamylP_reductase_CS"/>
</dbReference>
<keyword evidence="17" id="KW-0802">TPR repeat</keyword>
<evidence type="ECO:0000256" key="3">
    <source>
        <dbReference type="ARBA" id="ARBA00006300"/>
    </source>
</evidence>
<keyword evidence="10" id="KW-0418">Kinase</keyword>
<dbReference type="NCBIfam" id="TIGR00407">
    <property type="entry name" value="proA"/>
    <property type="match status" value="1"/>
</dbReference>
<evidence type="ECO:0000256" key="4">
    <source>
        <dbReference type="ARBA" id="ARBA00009302"/>
    </source>
</evidence>
<dbReference type="HAMAP" id="MF_00412">
    <property type="entry name" value="ProA"/>
    <property type="match status" value="1"/>
</dbReference>
<dbReference type="InterPro" id="IPR005715">
    <property type="entry name" value="Glu_5kinase/COase_Synthase"/>
</dbReference>
<keyword evidence="6" id="KW-0028">Amino-acid biosynthesis</keyword>
<dbReference type="InterPro" id="IPR019734">
    <property type="entry name" value="TPR_rpt"/>
</dbReference>
<dbReference type="PROSITE" id="PS51996">
    <property type="entry name" value="TR_MART"/>
    <property type="match status" value="1"/>
</dbReference>
<keyword evidence="13" id="KW-0560">Oxidoreductase</keyword>
<evidence type="ECO:0000256" key="1">
    <source>
        <dbReference type="ARBA" id="ARBA00004985"/>
    </source>
</evidence>
<evidence type="ECO:0008006" key="22">
    <source>
        <dbReference type="Google" id="ProtNLM"/>
    </source>
</evidence>
<evidence type="ECO:0000259" key="18">
    <source>
        <dbReference type="Pfam" id="PF00171"/>
    </source>
</evidence>
<dbReference type="FunFam" id="3.40.1160.10:FF:000006">
    <property type="entry name" value="Glutamate 5-kinase"/>
    <property type="match status" value="1"/>
</dbReference>
<dbReference type="GO" id="GO:0055129">
    <property type="term" value="P:L-proline biosynthetic process"/>
    <property type="evidence" value="ECO:0007669"/>
    <property type="project" value="UniProtKB-UniPathway"/>
</dbReference>
<dbReference type="UniPathway" id="UPA00098">
    <property type="reaction ID" value="UER00359"/>
</dbReference>
<dbReference type="OrthoDB" id="1934954at2759"/>
<evidence type="ECO:0000256" key="7">
    <source>
        <dbReference type="ARBA" id="ARBA00022650"/>
    </source>
</evidence>